<dbReference type="RefSeq" id="WP_163052306.1">
    <property type="nucleotide sequence ID" value="NZ_AP019695.1"/>
</dbReference>
<feature type="active site" evidence="8">
    <location>
        <position position="318"/>
    </location>
</feature>
<evidence type="ECO:0000256" key="1">
    <source>
        <dbReference type="ARBA" id="ARBA00000135"/>
    </source>
</evidence>
<dbReference type="GO" id="GO:0006508">
    <property type="term" value="P:proteolysis"/>
    <property type="evidence" value="ECO:0007669"/>
    <property type="project" value="UniProtKB-KW"/>
</dbReference>
<evidence type="ECO:0000313" key="11">
    <source>
        <dbReference type="Proteomes" id="UP000464754"/>
    </source>
</evidence>
<evidence type="ECO:0000259" key="9">
    <source>
        <dbReference type="PROSITE" id="PS00631"/>
    </source>
</evidence>
<gene>
    <name evidence="8 10" type="primary">pepA</name>
    <name evidence="10" type="ORF">Aargi30884_23270</name>
</gene>
<comment type="function">
    <text evidence="7 8">Presumably involved in the processing and regular turnover of intracellular proteins. Catalyzes the removal of unsubstituted N-terminal amino acids from various peptides.</text>
</comment>
<evidence type="ECO:0000256" key="6">
    <source>
        <dbReference type="ARBA" id="ARBA00022801"/>
    </source>
</evidence>
<dbReference type="Gene3D" id="3.40.220.10">
    <property type="entry name" value="Leucine Aminopeptidase, subunit E, domain 1"/>
    <property type="match status" value="1"/>
</dbReference>
<dbReference type="EC" id="3.4.11.10" evidence="8"/>
<evidence type="ECO:0000256" key="5">
    <source>
        <dbReference type="ARBA" id="ARBA00022670"/>
    </source>
</evidence>
<dbReference type="KEGG" id="aarg:Aargi30884_23270"/>
<dbReference type="Gene3D" id="3.40.630.10">
    <property type="entry name" value="Zn peptidases"/>
    <property type="match status" value="1"/>
</dbReference>
<organism evidence="10 11">
    <name type="scientific">Amedibacterium intestinale</name>
    <dbReference type="NCBI Taxonomy" id="2583452"/>
    <lineage>
        <taxon>Bacteria</taxon>
        <taxon>Bacillati</taxon>
        <taxon>Bacillota</taxon>
        <taxon>Erysipelotrichia</taxon>
        <taxon>Erysipelotrichales</taxon>
        <taxon>Erysipelotrichaceae</taxon>
        <taxon>Amedibacterium</taxon>
    </lineage>
</organism>
<feature type="active site" evidence="8">
    <location>
        <position position="244"/>
    </location>
</feature>
<dbReference type="NCBIfam" id="NF002073">
    <property type="entry name" value="PRK00913.1-2"/>
    <property type="match status" value="1"/>
</dbReference>
<dbReference type="InterPro" id="IPR023042">
    <property type="entry name" value="Peptidase_M17_leu_NH2_pept"/>
</dbReference>
<dbReference type="Proteomes" id="UP000464754">
    <property type="component" value="Chromosome"/>
</dbReference>
<feature type="binding site" evidence="8">
    <location>
        <position position="314"/>
    </location>
    <ligand>
        <name>Mn(2+)</name>
        <dbReference type="ChEBI" id="CHEBI:29035"/>
        <label>1</label>
    </ligand>
</feature>
<dbReference type="Pfam" id="PF02789">
    <property type="entry name" value="Peptidase_M17_N"/>
    <property type="match status" value="1"/>
</dbReference>
<proteinExistence type="inferred from homology"/>
<evidence type="ECO:0000256" key="4">
    <source>
        <dbReference type="ARBA" id="ARBA00022438"/>
    </source>
</evidence>
<dbReference type="InterPro" id="IPR043472">
    <property type="entry name" value="Macro_dom-like"/>
</dbReference>
<feature type="binding site" evidence="8">
    <location>
        <position position="255"/>
    </location>
    <ligand>
        <name>Mn(2+)</name>
        <dbReference type="ChEBI" id="CHEBI:29035"/>
        <label>2</label>
    </ligand>
</feature>
<feature type="domain" description="Cytosol aminopeptidase" evidence="9">
    <location>
        <begin position="312"/>
        <end position="319"/>
    </location>
</feature>
<keyword evidence="6 8" id="KW-0378">Hydrolase</keyword>
<accession>A0A6N4TLR0</accession>
<dbReference type="EC" id="3.4.11.1" evidence="8"/>
<keyword evidence="8" id="KW-0963">Cytoplasm</keyword>
<dbReference type="GO" id="GO:0030145">
    <property type="term" value="F:manganese ion binding"/>
    <property type="evidence" value="ECO:0007669"/>
    <property type="project" value="UniProtKB-UniRule"/>
</dbReference>
<comment type="catalytic activity">
    <reaction evidence="1 8">
        <text>Release of an N-terminal amino acid, Xaa-|-Yaa-, in which Xaa is preferably Leu, but may be other amino acids including Pro although not Arg or Lys, and Yaa may be Pro. Amino acid amides and methyl esters are also readily hydrolyzed, but rates on arylamides are exceedingly low.</text>
        <dbReference type="EC" id="3.4.11.1"/>
    </reaction>
</comment>
<comment type="catalytic activity">
    <reaction evidence="2 8">
        <text>Release of an N-terminal amino acid, preferentially leucine, but not glutamic or aspartic acids.</text>
        <dbReference type="EC" id="3.4.11.10"/>
    </reaction>
</comment>
<dbReference type="AlphaFoldDB" id="A0A6N4TLR0"/>
<evidence type="ECO:0000256" key="8">
    <source>
        <dbReference type="HAMAP-Rule" id="MF_00181"/>
    </source>
</evidence>
<keyword evidence="8" id="KW-0479">Metal-binding</keyword>
<dbReference type="Pfam" id="PF00883">
    <property type="entry name" value="Peptidase_M17"/>
    <property type="match status" value="1"/>
</dbReference>
<feature type="binding site" evidence="8">
    <location>
        <position position="316"/>
    </location>
    <ligand>
        <name>Mn(2+)</name>
        <dbReference type="ChEBI" id="CHEBI:29035"/>
        <label>1</label>
    </ligand>
</feature>
<evidence type="ECO:0000256" key="7">
    <source>
        <dbReference type="ARBA" id="ARBA00049972"/>
    </source>
</evidence>
<dbReference type="EMBL" id="AP019695">
    <property type="protein sequence ID" value="BBK23424.1"/>
    <property type="molecule type" value="Genomic_DNA"/>
</dbReference>
<keyword evidence="11" id="KW-1185">Reference proteome</keyword>
<name>A0A6N4TLR0_9FIRM</name>
<comment type="similarity">
    <text evidence="3 8">Belongs to the peptidase M17 family.</text>
</comment>
<dbReference type="CDD" id="cd00433">
    <property type="entry name" value="Peptidase_M17"/>
    <property type="match status" value="1"/>
</dbReference>
<protein>
    <recommendedName>
        <fullName evidence="8">Probable cytosol aminopeptidase</fullName>
        <ecNumber evidence="8">3.4.11.1</ecNumber>
    </recommendedName>
    <alternativeName>
        <fullName evidence="8">Leucine aminopeptidase</fullName>
        <shortName evidence="8">LAP</shortName>
        <ecNumber evidence="8">3.4.11.10</ecNumber>
    </alternativeName>
    <alternativeName>
        <fullName evidence="8">Leucyl aminopeptidase</fullName>
    </alternativeName>
</protein>
<comment type="cofactor">
    <cofactor evidence="8">
        <name>Mn(2+)</name>
        <dbReference type="ChEBI" id="CHEBI:29035"/>
    </cofactor>
    <text evidence="8">Binds 2 manganese ions per subunit.</text>
</comment>
<keyword evidence="5 8" id="KW-0645">Protease</keyword>
<feature type="binding site" evidence="8">
    <location>
        <position position="316"/>
    </location>
    <ligand>
        <name>Mn(2+)</name>
        <dbReference type="ChEBI" id="CHEBI:29035"/>
        <label>2</label>
    </ligand>
</feature>
<dbReference type="InterPro" id="IPR000819">
    <property type="entry name" value="Peptidase_M17_C"/>
</dbReference>
<feature type="binding site" evidence="8">
    <location>
        <position position="232"/>
    </location>
    <ligand>
        <name>Mn(2+)</name>
        <dbReference type="ChEBI" id="CHEBI:29035"/>
        <label>2</label>
    </ligand>
</feature>
<dbReference type="InterPro" id="IPR011356">
    <property type="entry name" value="Leucine_aapep/pepB"/>
</dbReference>
<dbReference type="PROSITE" id="PS00631">
    <property type="entry name" value="CYTOSOL_AP"/>
    <property type="match status" value="1"/>
</dbReference>
<reference evidence="11" key="1">
    <citation type="submission" date="2019-05" db="EMBL/GenBank/DDBJ databases">
        <title>Complete genome sequencing of Absiella argi strain JCM 30884.</title>
        <authorList>
            <person name="Sakamoto M."/>
            <person name="Murakami T."/>
            <person name="Mori H."/>
        </authorList>
    </citation>
    <scope>NUCLEOTIDE SEQUENCE [LARGE SCALE GENOMIC DNA]</scope>
    <source>
        <strain evidence="11">JCM 30884</strain>
    </source>
</reference>
<sequence>MKIYKRMESFKQEAALLVPLYKGDRIPDEITELLGYDVTNDICLNYETINETLTMGKAEVKKIIFAGLGEKEKLTRRKLRKFMGKLARKEKGKICVWLDSLDEDKIFDIVYGMYYSMYSYLPKEDGILSYASDKDVEGGIRKAMSCAAAINHARHLGNTPPNHMHPEDVANDAKRMAENLGLRYEILTNKELKEMGAGALLGVNQGSAHEARLITLWYQGDGDAPYTALVGKGITFDSGGYNLKSAAGMHWMKLDMCGGANVLGAMQWLATKKVKANVMAVVAATENMIGPDAYTCDSVLTSLSGKTIEITNTDAEGRLILCDAITYAQQKGAKRIIDVATLTGAVIGALGTTYTGVFTNSDAFYQELKHATEKTEEKIWQLPVDENFHSQIRSSDVADMVNSVSGGKGGASLAAAFLEEFIEDGIEWIHLDIAGSADTDNGEGYRTKGATGAMVETMAALFEK</sequence>
<keyword evidence="8" id="KW-0464">Manganese</keyword>
<feature type="binding site" evidence="8">
    <location>
        <position position="237"/>
    </location>
    <ligand>
        <name>Mn(2+)</name>
        <dbReference type="ChEBI" id="CHEBI:29035"/>
        <label>2</label>
    </ligand>
</feature>
<dbReference type="HAMAP" id="MF_00181">
    <property type="entry name" value="Cytosol_peptidase_M17"/>
    <property type="match status" value="1"/>
</dbReference>
<dbReference type="PANTHER" id="PTHR11963">
    <property type="entry name" value="LEUCINE AMINOPEPTIDASE-RELATED"/>
    <property type="match status" value="1"/>
</dbReference>
<keyword evidence="4 8" id="KW-0031">Aminopeptidase</keyword>
<dbReference type="PRINTS" id="PR00481">
    <property type="entry name" value="LAMNOPPTDASE"/>
</dbReference>
<comment type="subcellular location">
    <subcellularLocation>
        <location evidence="8">Cytoplasm</location>
    </subcellularLocation>
</comment>
<evidence type="ECO:0000256" key="3">
    <source>
        <dbReference type="ARBA" id="ARBA00009528"/>
    </source>
</evidence>
<dbReference type="SUPFAM" id="SSF52949">
    <property type="entry name" value="Macro domain-like"/>
    <property type="match status" value="1"/>
</dbReference>
<evidence type="ECO:0000313" key="10">
    <source>
        <dbReference type="EMBL" id="BBK23424.1"/>
    </source>
</evidence>
<dbReference type="InterPro" id="IPR008283">
    <property type="entry name" value="Peptidase_M17_N"/>
</dbReference>
<evidence type="ECO:0000256" key="2">
    <source>
        <dbReference type="ARBA" id="ARBA00000967"/>
    </source>
</evidence>
<dbReference type="PANTHER" id="PTHR11963:SF23">
    <property type="entry name" value="CYTOSOL AMINOPEPTIDASE"/>
    <property type="match status" value="1"/>
</dbReference>
<dbReference type="GO" id="GO:0005737">
    <property type="term" value="C:cytoplasm"/>
    <property type="evidence" value="ECO:0007669"/>
    <property type="project" value="UniProtKB-SubCell"/>
</dbReference>
<dbReference type="SUPFAM" id="SSF53187">
    <property type="entry name" value="Zn-dependent exopeptidases"/>
    <property type="match status" value="1"/>
</dbReference>
<dbReference type="GO" id="GO:0070006">
    <property type="term" value="F:metalloaminopeptidase activity"/>
    <property type="evidence" value="ECO:0007669"/>
    <property type="project" value="InterPro"/>
</dbReference>
<feature type="binding site" evidence="8">
    <location>
        <position position="237"/>
    </location>
    <ligand>
        <name>Mn(2+)</name>
        <dbReference type="ChEBI" id="CHEBI:29035"/>
        <label>1</label>
    </ligand>
</feature>